<reference evidence="2" key="1">
    <citation type="submission" date="2021-05" db="EMBL/GenBank/DDBJ databases">
        <authorList>
            <person name="Stam R."/>
        </authorList>
    </citation>
    <scope>NUCLEOTIDE SEQUENCE</scope>
    <source>
        <strain evidence="2">CS162</strain>
    </source>
</reference>
<organism evidence="2 3">
    <name type="scientific">Alternaria atra</name>
    <dbReference type="NCBI Taxonomy" id="119953"/>
    <lineage>
        <taxon>Eukaryota</taxon>
        <taxon>Fungi</taxon>
        <taxon>Dikarya</taxon>
        <taxon>Ascomycota</taxon>
        <taxon>Pezizomycotina</taxon>
        <taxon>Dothideomycetes</taxon>
        <taxon>Pleosporomycetidae</taxon>
        <taxon>Pleosporales</taxon>
        <taxon>Pleosporineae</taxon>
        <taxon>Pleosporaceae</taxon>
        <taxon>Alternaria</taxon>
        <taxon>Alternaria sect. Ulocladioides</taxon>
    </lineage>
</organism>
<dbReference type="RefSeq" id="XP_043163592.1">
    <property type="nucleotide sequence ID" value="XM_043307657.1"/>
</dbReference>
<dbReference type="Proteomes" id="UP000676310">
    <property type="component" value="Unassembled WGS sequence"/>
</dbReference>
<dbReference type="PANTHER" id="PTHR33112">
    <property type="entry name" value="DOMAIN PROTEIN, PUTATIVE-RELATED"/>
    <property type="match status" value="1"/>
</dbReference>
<feature type="domain" description="Heterokaryon incompatibility" evidence="1">
    <location>
        <begin position="1"/>
        <end position="70"/>
    </location>
</feature>
<protein>
    <recommendedName>
        <fullName evidence="1">Heterokaryon incompatibility domain-containing protein</fullName>
    </recommendedName>
</protein>
<dbReference type="GeneID" id="67018284"/>
<dbReference type="InterPro" id="IPR010730">
    <property type="entry name" value="HET"/>
</dbReference>
<dbReference type="AlphaFoldDB" id="A0A8J2HUS1"/>
<dbReference type="Pfam" id="PF06985">
    <property type="entry name" value="HET"/>
    <property type="match status" value="1"/>
</dbReference>
<dbReference type="PANTHER" id="PTHR33112:SF16">
    <property type="entry name" value="HETEROKARYON INCOMPATIBILITY DOMAIN-CONTAINING PROTEIN"/>
    <property type="match status" value="1"/>
</dbReference>
<evidence type="ECO:0000313" key="3">
    <source>
        <dbReference type="Proteomes" id="UP000676310"/>
    </source>
</evidence>
<proteinExistence type="predicted"/>
<evidence type="ECO:0000259" key="1">
    <source>
        <dbReference type="Pfam" id="PF06985"/>
    </source>
</evidence>
<accession>A0A8J2HUS1</accession>
<dbReference type="OrthoDB" id="3662167at2759"/>
<name>A0A8J2HUS1_9PLEO</name>
<keyword evidence="3" id="KW-1185">Reference proteome</keyword>
<sequence length="348" mass="40189">MASVYGKALLTIIAAVGKDANHGLPDLETSRTKYEVVDLGRFQIIRSRSSGYGQLINRTTWATRAWTYQEMLLSPRSLVFLENHVEWVCKCTEWLEDHDFEHEEFILRRDYSLPGCEYDLSLLNYRRFISEYTRRNLTFENDIVNAFLGIMAAIDDKFFWDLPLRGFGGYLVWASSTSSFGLGELPDQRRDCGLSIPTWSWLSCKGMIDLGALKGPIDSLLAAYRWRSGQLKRMCKPYTASLNYSPKDEQKEQKQTIWYDDSEWTVGTNDIPSDVMLNEDQIIFWAFTVAHSTTEERKYALVGQDILLNTLALSITWNDKIATHLGSVSFEENEWPFERAVKKLMIMQ</sequence>
<dbReference type="EMBL" id="CAJRGZ010000008">
    <property type="protein sequence ID" value="CAG5137286.1"/>
    <property type="molecule type" value="Genomic_DNA"/>
</dbReference>
<evidence type="ECO:0000313" key="2">
    <source>
        <dbReference type="EMBL" id="CAG5137286.1"/>
    </source>
</evidence>
<gene>
    <name evidence="2" type="ORF">ALTATR162_LOCUS64</name>
</gene>
<comment type="caution">
    <text evidence="2">The sequence shown here is derived from an EMBL/GenBank/DDBJ whole genome shotgun (WGS) entry which is preliminary data.</text>
</comment>